<sequence>MLGLYERERILLKSPRLVRKFTRRRSASESHPRARLVHNVTRGSRSRNMNFSQRSGTGFTRERKQYRHLLRVPGNKVLKLEKIRMMLMETLQRILRTFVIPF</sequence>
<evidence type="ECO:0000313" key="2">
    <source>
        <dbReference type="Proteomes" id="UP000499080"/>
    </source>
</evidence>
<protein>
    <submittedName>
        <fullName evidence="1">Uncharacterized protein</fullName>
    </submittedName>
</protein>
<keyword evidence="2" id="KW-1185">Reference proteome</keyword>
<organism evidence="1 2">
    <name type="scientific">Araneus ventricosus</name>
    <name type="common">Orbweaver spider</name>
    <name type="synonym">Epeira ventricosa</name>
    <dbReference type="NCBI Taxonomy" id="182803"/>
    <lineage>
        <taxon>Eukaryota</taxon>
        <taxon>Metazoa</taxon>
        <taxon>Ecdysozoa</taxon>
        <taxon>Arthropoda</taxon>
        <taxon>Chelicerata</taxon>
        <taxon>Arachnida</taxon>
        <taxon>Araneae</taxon>
        <taxon>Araneomorphae</taxon>
        <taxon>Entelegynae</taxon>
        <taxon>Araneoidea</taxon>
        <taxon>Araneidae</taxon>
        <taxon>Araneus</taxon>
    </lineage>
</organism>
<accession>A0A4Y2FGV0</accession>
<dbReference type="Proteomes" id="UP000499080">
    <property type="component" value="Unassembled WGS sequence"/>
</dbReference>
<reference evidence="1 2" key="1">
    <citation type="journal article" date="2019" name="Sci. Rep.">
        <title>Orb-weaving spider Araneus ventricosus genome elucidates the spidroin gene catalogue.</title>
        <authorList>
            <person name="Kono N."/>
            <person name="Nakamura H."/>
            <person name="Ohtoshi R."/>
            <person name="Moran D.A.P."/>
            <person name="Shinohara A."/>
            <person name="Yoshida Y."/>
            <person name="Fujiwara M."/>
            <person name="Mori M."/>
            <person name="Tomita M."/>
            <person name="Arakawa K."/>
        </authorList>
    </citation>
    <scope>NUCLEOTIDE SEQUENCE [LARGE SCALE GENOMIC DNA]</scope>
</reference>
<comment type="caution">
    <text evidence="1">The sequence shown here is derived from an EMBL/GenBank/DDBJ whole genome shotgun (WGS) entry which is preliminary data.</text>
</comment>
<name>A0A4Y2FGV0_ARAVE</name>
<gene>
    <name evidence="1" type="ORF">AVEN_107173_1</name>
</gene>
<evidence type="ECO:0000313" key="1">
    <source>
        <dbReference type="EMBL" id="GBM39756.1"/>
    </source>
</evidence>
<proteinExistence type="predicted"/>
<dbReference type="AlphaFoldDB" id="A0A4Y2FGV0"/>
<dbReference type="EMBL" id="BGPR01000907">
    <property type="protein sequence ID" value="GBM39756.1"/>
    <property type="molecule type" value="Genomic_DNA"/>
</dbReference>